<name>A0A8H5L6R2_9HYPO</name>
<feature type="compositionally biased region" description="Basic residues" evidence="1">
    <location>
        <begin position="569"/>
        <end position="578"/>
    </location>
</feature>
<dbReference type="InterPro" id="IPR001368">
    <property type="entry name" value="TNFR/NGFR_Cys_rich_reg"/>
</dbReference>
<dbReference type="PROSITE" id="PS00652">
    <property type="entry name" value="TNFR_NGFR_1"/>
    <property type="match status" value="1"/>
</dbReference>
<dbReference type="AlphaFoldDB" id="A0A8H5L6R2"/>
<evidence type="ECO:0000256" key="1">
    <source>
        <dbReference type="SAM" id="MobiDB-lite"/>
    </source>
</evidence>
<feature type="compositionally biased region" description="Polar residues" evidence="1">
    <location>
        <begin position="680"/>
        <end position="690"/>
    </location>
</feature>
<feature type="compositionally biased region" description="Polar residues" evidence="1">
    <location>
        <begin position="496"/>
        <end position="511"/>
    </location>
</feature>
<gene>
    <name evidence="3" type="ORF">FPCIR_8233</name>
</gene>
<dbReference type="Proteomes" id="UP000546213">
    <property type="component" value="Unassembled WGS sequence"/>
</dbReference>
<feature type="compositionally biased region" description="Low complexity" evidence="1">
    <location>
        <begin position="736"/>
        <end position="767"/>
    </location>
</feature>
<feature type="compositionally biased region" description="Low complexity" evidence="1">
    <location>
        <begin position="542"/>
        <end position="556"/>
    </location>
</feature>
<reference evidence="3 4" key="1">
    <citation type="submission" date="2020-05" db="EMBL/GenBank/DDBJ databases">
        <title>Identification and distribution of gene clusters putatively required for synthesis of sphingolipid metabolism inhibitors in phylogenetically diverse species of the filamentous fungus Fusarium.</title>
        <authorList>
            <person name="Kim H.-S."/>
            <person name="Busman M."/>
            <person name="Brown D.W."/>
            <person name="Divon H."/>
            <person name="Uhlig S."/>
            <person name="Proctor R.H."/>
        </authorList>
    </citation>
    <scope>NUCLEOTIDE SEQUENCE [LARGE SCALE GENOMIC DNA]</scope>
    <source>
        <strain evidence="3 4">NRRL 36939</strain>
    </source>
</reference>
<dbReference type="OrthoDB" id="5105723at2759"/>
<evidence type="ECO:0000313" key="4">
    <source>
        <dbReference type="Proteomes" id="UP000546213"/>
    </source>
</evidence>
<feature type="compositionally biased region" description="Basic and acidic residues" evidence="1">
    <location>
        <begin position="14"/>
        <end position="24"/>
    </location>
</feature>
<comment type="caution">
    <text evidence="3">The sequence shown here is derived from an EMBL/GenBank/DDBJ whole genome shotgun (WGS) entry which is preliminary data.</text>
</comment>
<evidence type="ECO:0000313" key="3">
    <source>
        <dbReference type="EMBL" id="KAF5585739.1"/>
    </source>
</evidence>
<keyword evidence="4" id="KW-1185">Reference proteome</keyword>
<feature type="compositionally biased region" description="Basic and acidic residues" evidence="1">
    <location>
        <begin position="584"/>
        <end position="595"/>
    </location>
</feature>
<evidence type="ECO:0000259" key="2">
    <source>
        <dbReference type="PROSITE" id="PS00652"/>
    </source>
</evidence>
<organism evidence="3 4">
    <name type="scientific">Fusarium pseudocircinatum</name>
    <dbReference type="NCBI Taxonomy" id="56676"/>
    <lineage>
        <taxon>Eukaryota</taxon>
        <taxon>Fungi</taxon>
        <taxon>Dikarya</taxon>
        <taxon>Ascomycota</taxon>
        <taxon>Pezizomycotina</taxon>
        <taxon>Sordariomycetes</taxon>
        <taxon>Hypocreomycetidae</taxon>
        <taxon>Hypocreales</taxon>
        <taxon>Nectriaceae</taxon>
        <taxon>Fusarium</taxon>
        <taxon>Fusarium fujikuroi species complex</taxon>
    </lineage>
</organism>
<feature type="region of interest" description="Disordered" evidence="1">
    <location>
        <begin position="1"/>
        <end position="24"/>
    </location>
</feature>
<accession>A0A8H5L6R2</accession>
<protein>
    <recommendedName>
        <fullName evidence="2">TNFR-Cys domain-containing protein</fullName>
    </recommendedName>
</protein>
<feature type="compositionally biased region" description="Polar residues" evidence="1">
    <location>
        <begin position="611"/>
        <end position="629"/>
    </location>
</feature>
<feature type="compositionally biased region" description="Low complexity" evidence="1">
    <location>
        <begin position="415"/>
        <end position="431"/>
    </location>
</feature>
<feature type="compositionally biased region" description="Basic and acidic residues" evidence="1">
    <location>
        <begin position="635"/>
        <end position="662"/>
    </location>
</feature>
<sequence length="829" mass="90969">MPSHDRQNKRRRDEKHAVPERPSPDDVIYLLSKSYQSSIDQYIIEKYHKALSKLESDISRFGQPNQDMVDNFDLFRHQLASIQQEFMGSEFEPGQNPVFKGTLRSCLGDLSTHMSGVTDRMGDVQDNLVKLEARLFGQFDSNINPETGYVMVRIHNELDFLQRLKNRTPAELTQMVQAQCGLWAKVDTVKLQQARSTGKHHFMIISFSDWDTGEYIRQNPQNLIELFELQYECTTLPLTYHLHIVDLAVHQKMGYDYDMKRFVEEQLRGNDVKAKIAYQRVILQTQHLGTARRLAVHGVHVFGHNYQAKPYCAQGTPLFCNRCCKPNHFANDCNATKPCCGLCAGEHESFTCNLQRDFKCCNCGGAHKAWDPCCTDKLSRAEHQKSLFYRNKVPQWALNIEPANPFKSTEKVNGKTKTSTQGSSSVPSSQESGKKPVGRPKKYPGPDSAGQSRITSFMGPKDGQGSQDKEPEPDAMEITTPPDDLEMNGIEVPSSHPDTVTTNQPSNNIRPSSSNDDDFDFSGLFSEDMSTTGSDEEPEPSRPGSRLSESSSTPSLNDRSTTDADGNKKQIKKGKKGKNGQNKSGRDSGKGKENATTDPKASTQRQKKDSTTPSSSQVSPNADVRSTTGKGKAVAVEKREDRAKSSSGDLPRRQSRNKDAGGKRGNSNSDGSRDRGRGSTRSINRASSKASGRRANADSDSDSDNGHAKSGGSQRATNDKTRKPQQTETPRHGNGTKSTPKTKTSTRTASVDNASASAVRTSSASRAPVGTPSKASVAATRTSSAQPPDKGSGHARSGPGREKGGSSPRRQGNKKRKFSQGSPKGKGSN</sequence>
<feature type="compositionally biased region" description="Polar residues" evidence="1">
    <location>
        <begin position="819"/>
        <end position="829"/>
    </location>
</feature>
<proteinExistence type="predicted"/>
<feature type="domain" description="TNFR-Cys" evidence="2">
    <location>
        <begin position="323"/>
        <end position="360"/>
    </location>
</feature>
<dbReference type="EMBL" id="JAAOAS010000203">
    <property type="protein sequence ID" value="KAF5585739.1"/>
    <property type="molecule type" value="Genomic_DNA"/>
</dbReference>
<feature type="region of interest" description="Disordered" evidence="1">
    <location>
        <begin position="406"/>
        <end position="829"/>
    </location>
</feature>